<evidence type="ECO:0008006" key="4">
    <source>
        <dbReference type="Google" id="ProtNLM"/>
    </source>
</evidence>
<proteinExistence type="predicted"/>
<organism evidence="2 3">
    <name type="scientific">Dunaliella salina</name>
    <name type="common">Green alga</name>
    <name type="synonym">Protococcus salinus</name>
    <dbReference type="NCBI Taxonomy" id="3046"/>
    <lineage>
        <taxon>Eukaryota</taxon>
        <taxon>Viridiplantae</taxon>
        <taxon>Chlorophyta</taxon>
        <taxon>core chlorophytes</taxon>
        <taxon>Chlorophyceae</taxon>
        <taxon>CS clade</taxon>
        <taxon>Chlamydomonadales</taxon>
        <taxon>Dunaliellaceae</taxon>
        <taxon>Dunaliella</taxon>
    </lineage>
</organism>
<keyword evidence="3" id="KW-1185">Reference proteome</keyword>
<accession>A0ABQ7GXF7</accession>
<dbReference type="EMBL" id="MU069548">
    <property type="protein sequence ID" value="KAF5839288.1"/>
    <property type="molecule type" value="Genomic_DNA"/>
</dbReference>
<name>A0ABQ7GXF7_DUNSA</name>
<gene>
    <name evidence="2" type="ORF">DUNSADRAFT_1161</name>
</gene>
<feature type="compositionally biased region" description="Polar residues" evidence="1">
    <location>
        <begin position="41"/>
        <end position="55"/>
    </location>
</feature>
<evidence type="ECO:0000256" key="1">
    <source>
        <dbReference type="SAM" id="MobiDB-lite"/>
    </source>
</evidence>
<evidence type="ECO:0000313" key="3">
    <source>
        <dbReference type="Proteomes" id="UP000815325"/>
    </source>
</evidence>
<feature type="region of interest" description="Disordered" evidence="1">
    <location>
        <begin position="100"/>
        <end position="139"/>
    </location>
</feature>
<comment type="caution">
    <text evidence="2">The sequence shown here is derived from an EMBL/GenBank/DDBJ whole genome shotgun (WGS) entry which is preliminary data.</text>
</comment>
<feature type="region of interest" description="Disordered" evidence="1">
    <location>
        <begin position="33"/>
        <end position="55"/>
    </location>
</feature>
<feature type="region of interest" description="Disordered" evidence="1">
    <location>
        <begin position="1"/>
        <end position="20"/>
    </location>
</feature>
<sequence>MDASGQMDTSGGGGRRRRASVTFADCAEGSLLHEGTGIKHSPTQVRSSTTRQSPTLASRAQLLMQQVRLPPRGYHNKEFFEPCNHIPSRRSEGGQVAFVHAASSPNSVRPRTQSSPGEMSLSEDSAQPCRLLPKASGGF</sequence>
<feature type="compositionally biased region" description="Polar residues" evidence="1">
    <location>
        <begin position="103"/>
        <end position="125"/>
    </location>
</feature>
<evidence type="ECO:0000313" key="2">
    <source>
        <dbReference type="EMBL" id="KAF5839288.1"/>
    </source>
</evidence>
<reference evidence="2" key="1">
    <citation type="submission" date="2017-08" db="EMBL/GenBank/DDBJ databases">
        <authorList>
            <person name="Polle J.E."/>
            <person name="Barry K."/>
            <person name="Cushman J."/>
            <person name="Schmutz J."/>
            <person name="Tran D."/>
            <person name="Hathwaick L.T."/>
            <person name="Yim W.C."/>
            <person name="Jenkins J."/>
            <person name="Mckie-Krisberg Z.M."/>
            <person name="Prochnik S."/>
            <person name="Lindquist E."/>
            <person name="Dockter R.B."/>
            <person name="Adam C."/>
            <person name="Molina H."/>
            <person name="Bunkerborg J."/>
            <person name="Jin E."/>
            <person name="Buchheim M."/>
            <person name="Magnuson J."/>
        </authorList>
    </citation>
    <scope>NUCLEOTIDE SEQUENCE</scope>
    <source>
        <strain evidence="2">CCAP 19/18</strain>
    </source>
</reference>
<dbReference type="Proteomes" id="UP000815325">
    <property type="component" value="Unassembled WGS sequence"/>
</dbReference>
<protein>
    <recommendedName>
        <fullName evidence="4">Encoded protein</fullName>
    </recommendedName>
</protein>